<reference evidence="2" key="1">
    <citation type="submission" date="2022-11" db="UniProtKB">
        <authorList>
            <consortium name="WormBaseParasite"/>
        </authorList>
    </citation>
    <scope>IDENTIFICATION</scope>
</reference>
<keyword evidence="1" id="KW-1185">Reference proteome</keyword>
<dbReference type="WBParaSite" id="ACRNAN_scaffold6467.g6392.t1">
    <property type="protein sequence ID" value="ACRNAN_scaffold6467.g6392.t1"/>
    <property type="gene ID" value="ACRNAN_scaffold6467.g6392"/>
</dbReference>
<accession>A0A914EAI3</accession>
<name>A0A914EAI3_9BILA</name>
<dbReference type="AlphaFoldDB" id="A0A914EAI3"/>
<organism evidence="1 2">
    <name type="scientific">Acrobeloides nanus</name>
    <dbReference type="NCBI Taxonomy" id="290746"/>
    <lineage>
        <taxon>Eukaryota</taxon>
        <taxon>Metazoa</taxon>
        <taxon>Ecdysozoa</taxon>
        <taxon>Nematoda</taxon>
        <taxon>Chromadorea</taxon>
        <taxon>Rhabditida</taxon>
        <taxon>Tylenchina</taxon>
        <taxon>Cephalobomorpha</taxon>
        <taxon>Cephaloboidea</taxon>
        <taxon>Cephalobidae</taxon>
        <taxon>Acrobeloides</taxon>
    </lineage>
</organism>
<evidence type="ECO:0000313" key="2">
    <source>
        <dbReference type="WBParaSite" id="ACRNAN_scaffold6467.g6392.t1"/>
    </source>
</evidence>
<evidence type="ECO:0000313" key="1">
    <source>
        <dbReference type="Proteomes" id="UP000887540"/>
    </source>
</evidence>
<proteinExistence type="predicted"/>
<sequence>MEIPQRLQALLQTPDPLVLNHIIKYNGSGEKDTACYDIEVEMEDPIKQQMNTFLGNHASMPDISVLDKKIYDIVEQLNEWKVRRDFYIYDIVEQLNEWKVRRDFYVRFAENPQEFCKKWLISQSKDLKTMTETLTDYEQERRADHFYKPVTQEAIFRYIYGKVQQKRLELEASLGVRNN</sequence>
<dbReference type="Proteomes" id="UP000887540">
    <property type="component" value="Unplaced"/>
</dbReference>
<protein>
    <submittedName>
        <fullName evidence="2">Uncharacterized protein</fullName>
    </submittedName>
</protein>